<reference evidence="1 2" key="1">
    <citation type="submission" date="2015-01" db="EMBL/GenBank/DDBJ databases">
        <title>Evolution of Trichinella species and genotypes.</title>
        <authorList>
            <person name="Korhonen P.K."/>
            <person name="Edoardo P."/>
            <person name="Giuseppe L.R."/>
            <person name="Gasser R.B."/>
        </authorList>
    </citation>
    <scope>NUCLEOTIDE SEQUENCE [LARGE SCALE GENOMIC DNA]</scope>
    <source>
        <strain evidence="1">ISS3</strain>
    </source>
</reference>
<comment type="caution">
    <text evidence="1">The sequence shown here is derived from an EMBL/GenBank/DDBJ whole genome shotgun (WGS) entry which is preliminary data.</text>
</comment>
<organism evidence="1 2">
    <name type="scientific">Trichinella spiralis</name>
    <name type="common">Trichina worm</name>
    <dbReference type="NCBI Taxonomy" id="6334"/>
    <lineage>
        <taxon>Eukaryota</taxon>
        <taxon>Metazoa</taxon>
        <taxon>Ecdysozoa</taxon>
        <taxon>Nematoda</taxon>
        <taxon>Enoplea</taxon>
        <taxon>Dorylaimia</taxon>
        <taxon>Trichinellida</taxon>
        <taxon>Trichinellidae</taxon>
        <taxon>Trichinella</taxon>
    </lineage>
</organism>
<evidence type="ECO:0000313" key="2">
    <source>
        <dbReference type="Proteomes" id="UP000054776"/>
    </source>
</evidence>
<dbReference type="EMBL" id="JYDH01000277">
    <property type="protein sequence ID" value="KRY27169.1"/>
    <property type="molecule type" value="Genomic_DNA"/>
</dbReference>
<accession>A0A0V1AQU8</accession>
<sequence>MIRKIADGSCCKQLTLFKTGKRRYHYCSALVVHFRVLRFKHTTSGQLDIWFNCIIAFLWVSFRMCFNHIHCKGRRTRYPETHTGKAIHSHRSPVRSCATGNDKHRSLPPFPWLAVVARPIAVKLSAYQVLSWILFLGFDADGVQLPKFLQCPFDFVFNLNTIDLGYCIWRGIHRAKHDPSQRRFDCYRIVMATSQNLLAEKSTAEIETDQNMDWEIHIPFFW</sequence>
<keyword evidence="2" id="KW-1185">Reference proteome</keyword>
<dbReference type="AlphaFoldDB" id="A0A0V1AQU8"/>
<dbReference type="InParanoid" id="A0A0V1AQU8"/>
<dbReference type="OrthoDB" id="10398583at2759"/>
<evidence type="ECO:0000313" key="1">
    <source>
        <dbReference type="EMBL" id="KRY27169.1"/>
    </source>
</evidence>
<proteinExistence type="predicted"/>
<name>A0A0V1AQU8_TRISP</name>
<dbReference type="Proteomes" id="UP000054776">
    <property type="component" value="Unassembled WGS sequence"/>
</dbReference>
<gene>
    <name evidence="1" type="ORF">T01_3324</name>
</gene>
<protein>
    <submittedName>
        <fullName evidence="1">Uncharacterized protein</fullName>
    </submittedName>
</protein>